<organism evidence="16 17">
    <name type="scientific">Romanomermis culicivorax</name>
    <name type="common">Nematode worm</name>
    <dbReference type="NCBI Taxonomy" id="13658"/>
    <lineage>
        <taxon>Eukaryota</taxon>
        <taxon>Metazoa</taxon>
        <taxon>Ecdysozoa</taxon>
        <taxon>Nematoda</taxon>
        <taxon>Enoplea</taxon>
        <taxon>Dorylaimia</taxon>
        <taxon>Mermithida</taxon>
        <taxon>Mermithoidea</taxon>
        <taxon>Mermithidae</taxon>
        <taxon>Romanomermis</taxon>
    </lineage>
</organism>
<feature type="transmembrane region" description="Helical" evidence="15">
    <location>
        <begin position="7"/>
        <end position="27"/>
    </location>
</feature>
<dbReference type="AlphaFoldDB" id="A0A915L4Z7"/>
<keyword evidence="16" id="KW-1185">Reference proteome</keyword>
<comment type="subcellular location">
    <subcellularLocation>
        <location evidence="1">Membrane</location>
        <topology evidence="1">Multi-pass membrane protein</topology>
    </subcellularLocation>
</comment>
<dbReference type="GO" id="GO:0012505">
    <property type="term" value="C:endomembrane system"/>
    <property type="evidence" value="ECO:0007669"/>
    <property type="project" value="TreeGrafter"/>
</dbReference>
<evidence type="ECO:0000256" key="7">
    <source>
        <dbReference type="ARBA" id="ARBA00024631"/>
    </source>
</evidence>
<evidence type="ECO:0000256" key="3">
    <source>
        <dbReference type="ARBA" id="ARBA00022692"/>
    </source>
</evidence>
<dbReference type="OMA" id="FMAYIAN"/>
<accession>A0A915L4Z7</accession>
<comment type="catalytic activity">
    <reaction evidence="9">
        <text>6-(alpha-D-glucosaminyl)-(1-octadecanoyl,2-(9Z)-octadecenoyl-sn-glycero-3-phospho)-1D-myo-inositol(in) = 6-(alpha-D-glucosaminyl)-(1-octadecanoyl,2-(9Z)-octadecenoyl-sn-glycero-3-phospho)-1D-myo-inositol(out)</text>
        <dbReference type="Rhea" id="RHEA:71495"/>
        <dbReference type="ChEBI" id="CHEBI:190691"/>
    </reaction>
</comment>
<reference evidence="17" key="1">
    <citation type="submission" date="2022-11" db="UniProtKB">
        <authorList>
            <consortium name="WormBaseParasite"/>
        </authorList>
    </citation>
    <scope>IDENTIFICATION</scope>
</reference>
<evidence type="ECO:0000256" key="13">
    <source>
        <dbReference type="ARBA" id="ARBA00045827"/>
    </source>
</evidence>
<comment type="catalytic activity">
    <reaction evidence="8">
        <text>a 1,2-diacyl-sn-glycero-3-phospho-(1D-myo-inositol)(in) = a 1,2-diacyl-sn-glycero-3-phospho-(1D-myo-inositol)(out)</text>
        <dbReference type="Rhea" id="RHEA:38691"/>
        <dbReference type="ChEBI" id="CHEBI:57880"/>
    </reaction>
</comment>
<evidence type="ECO:0000256" key="6">
    <source>
        <dbReference type="ARBA" id="ARBA00024615"/>
    </source>
</evidence>
<evidence type="ECO:0000256" key="5">
    <source>
        <dbReference type="ARBA" id="ARBA00023136"/>
    </source>
</evidence>
<keyword evidence="3 15" id="KW-0812">Transmembrane</keyword>
<evidence type="ECO:0000256" key="1">
    <source>
        <dbReference type="ARBA" id="ARBA00004141"/>
    </source>
</evidence>
<comment type="catalytic activity">
    <reaction evidence="14">
        <text>a 6-(alpha-D-glucosaminyl)-1-(1,2-diacyl-sn-glycero-3-phospho)-1D-myo-inositol(in) = a 6-(alpha-D-glucosaminyl)-1-(1,2-diacyl-sn-glycero-3-phospho)-1D-myo-inositol(out)</text>
        <dbReference type="Rhea" id="RHEA:71491"/>
        <dbReference type="ChEBI" id="CHEBI:57997"/>
    </reaction>
</comment>
<evidence type="ECO:0000313" key="16">
    <source>
        <dbReference type="Proteomes" id="UP000887565"/>
    </source>
</evidence>
<protein>
    <recommendedName>
        <fullName evidence="10">Lipid scramblase CLPTM1L</fullName>
    </recommendedName>
    <alternativeName>
        <fullName evidence="12">Cisplatin resistance-related protein 9</fullName>
    </alternativeName>
    <alternativeName>
        <fullName evidence="11">Cleft lip and palate transmembrane protein 1-like protein</fullName>
    </alternativeName>
</protein>
<evidence type="ECO:0000256" key="11">
    <source>
        <dbReference type="ARBA" id="ARBA00042320"/>
    </source>
</evidence>
<evidence type="ECO:0000256" key="10">
    <source>
        <dbReference type="ARBA" id="ARBA00040905"/>
    </source>
</evidence>
<evidence type="ECO:0000256" key="9">
    <source>
        <dbReference type="ARBA" id="ARBA00036810"/>
    </source>
</evidence>
<comment type="similarity">
    <text evidence="2">Belongs to the CLPTM1 family.</text>
</comment>
<evidence type="ECO:0000256" key="8">
    <source>
        <dbReference type="ARBA" id="ARBA00035895"/>
    </source>
</evidence>
<dbReference type="InterPro" id="IPR008429">
    <property type="entry name" value="CLPTM1"/>
</dbReference>
<evidence type="ECO:0000256" key="15">
    <source>
        <dbReference type="SAM" id="Phobius"/>
    </source>
</evidence>
<dbReference type="Proteomes" id="UP000887565">
    <property type="component" value="Unplaced"/>
</dbReference>
<comment type="catalytic activity">
    <reaction evidence="6">
        <text>a 1,2-diacyl-sn-glycero-3-phosphoethanolamine(in) = a 1,2-diacyl-sn-glycero-3-phosphoethanolamine(out)</text>
        <dbReference type="Rhea" id="RHEA:38895"/>
        <dbReference type="ChEBI" id="CHEBI:64612"/>
    </reaction>
</comment>
<keyword evidence="5 15" id="KW-0472">Membrane</keyword>
<dbReference type="Pfam" id="PF05602">
    <property type="entry name" value="CLPTM1"/>
    <property type="match status" value="1"/>
</dbReference>
<dbReference type="PANTHER" id="PTHR21347">
    <property type="entry name" value="CLEFT LIP AND PALATE ASSOCIATED TRANSMEMBRANE PROTEIN-RELATED"/>
    <property type="match status" value="1"/>
</dbReference>
<dbReference type="WBParaSite" id="nRc.2.0.1.t44850-RA">
    <property type="protein sequence ID" value="nRc.2.0.1.t44850-RA"/>
    <property type="gene ID" value="nRc.2.0.1.g44850"/>
</dbReference>
<evidence type="ECO:0000256" key="4">
    <source>
        <dbReference type="ARBA" id="ARBA00022989"/>
    </source>
</evidence>
<evidence type="ECO:0000256" key="2">
    <source>
        <dbReference type="ARBA" id="ARBA00009310"/>
    </source>
</evidence>
<keyword evidence="4 15" id="KW-1133">Transmembrane helix</keyword>
<evidence type="ECO:0000313" key="17">
    <source>
        <dbReference type="WBParaSite" id="nRc.2.0.1.t44850-RA"/>
    </source>
</evidence>
<proteinExistence type="inferred from homology"/>
<sequence>MGLKINLWSILSCVFMAYIANSVYHLYKIYFPSRCNTNEKIQNSGSRHKCLDAALDPQQEKVLLTIYLSTTGRSSTIDFQNAVLRKDKLDLNSDFEEHIEINIPKRTSNNGTLWLHAFLSPISKRSLMDDPRNEDWYVERKSMITNYMVPKPETINLMKKEDKNEQGDLKTAEKPTSHLRSIVTLVGVGETFSFFWNNVPEMKRVPGSGSALSELFRIRKKHYQLPGSGRTHLNYLDPDNSKYSLDITDTN</sequence>
<evidence type="ECO:0000256" key="12">
    <source>
        <dbReference type="ARBA" id="ARBA00043155"/>
    </source>
</evidence>
<evidence type="ECO:0000256" key="14">
    <source>
        <dbReference type="ARBA" id="ARBA00093208"/>
    </source>
</evidence>
<comment type="catalytic activity">
    <reaction evidence="7">
        <text>a 1,2-diacyl-sn-glycero-3-phosphocholine(in) = a 1,2-diacyl-sn-glycero-3-phosphocholine(out)</text>
        <dbReference type="Rhea" id="RHEA:38571"/>
        <dbReference type="ChEBI" id="CHEBI:57643"/>
    </reaction>
</comment>
<comment type="function">
    <text evidence="13">Scramblase that mediates the translocation of glucosaminylphosphatidylinositol (alpha-D-GlcN-(1-6)-(1,2-diacyl-sn-glycero-3-phospho)-1D-myo-inositol, GlcN-PI) across the endoplasmic reticulum (ER) membrane, from the cytosolic leaflet to the luminal leaflet of the ER membrane, where it participates in the biosynthesis of glycosylphosphatidylinositol (GPI). GPI is a lipid glycoconjugate involved in post-translational modification of proteins. Can also translocate 1,2-diacyl-sn-glycero-3-phospho-(1D-myo-inositol) (phosphatidylinositol or PI), as well as several other phospholipids (1,2-diacyl-sn-glycero-3-phosphocholine, 1,2-diacyl-sn-glycero-3-phosphoethanolamine), and N-acetylglucosaminylphosphatidylinositol (GlcNAc-PI) in vitro.</text>
</comment>
<name>A0A915L4Z7_ROMCU</name>
<dbReference type="PANTHER" id="PTHR21347:SF0">
    <property type="entry name" value="LIPID SCRAMBLASE CLPTM1L"/>
    <property type="match status" value="1"/>
</dbReference>
<dbReference type="GO" id="GO:0016020">
    <property type="term" value="C:membrane"/>
    <property type="evidence" value="ECO:0007669"/>
    <property type="project" value="UniProtKB-SubCell"/>
</dbReference>